<protein>
    <submittedName>
        <fullName evidence="1">Uncharacterized protein</fullName>
    </submittedName>
</protein>
<accession>A0A212KIZ6</accession>
<sequence length="82" mass="8839">MSPHTVIRLALTLVPSGTGTRITAMFVMTAIDDIGDTLLSDFDITICEQLFKPGFLMLDHYLRTGKMLAGTEAAAQAATHDV</sequence>
<proteinExistence type="predicted"/>
<name>A0A212KIZ6_9PROT</name>
<evidence type="ECO:0000313" key="1">
    <source>
        <dbReference type="EMBL" id="SBW11674.1"/>
    </source>
</evidence>
<dbReference type="AlphaFoldDB" id="A0A212KIZ6"/>
<organism evidence="1">
    <name type="scientific">uncultured Alphaproteobacteria bacterium</name>
    <dbReference type="NCBI Taxonomy" id="91750"/>
    <lineage>
        <taxon>Bacteria</taxon>
        <taxon>Pseudomonadati</taxon>
        <taxon>Pseudomonadota</taxon>
        <taxon>Alphaproteobacteria</taxon>
        <taxon>environmental samples</taxon>
    </lineage>
</organism>
<gene>
    <name evidence="1" type="ORF">KL86APRO_20268</name>
</gene>
<reference evidence="1" key="1">
    <citation type="submission" date="2016-04" db="EMBL/GenBank/DDBJ databases">
        <authorList>
            <person name="Evans L.H."/>
            <person name="Alamgir A."/>
            <person name="Owens N."/>
            <person name="Weber N.D."/>
            <person name="Virtaneva K."/>
            <person name="Barbian K."/>
            <person name="Babar A."/>
            <person name="Rosenke K."/>
        </authorList>
    </citation>
    <scope>NUCLEOTIDE SEQUENCE</scope>
    <source>
        <strain evidence="1">86</strain>
    </source>
</reference>
<dbReference type="EMBL" id="FLUO01000002">
    <property type="protein sequence ID" value="SBW11674.1"/>
    <property type="molecule type" value="Genomic_DNA"/>
</dbReference>